<evidence type="ECO:0000256" key="2">
    <source>
        <dbReference type="ARBA" id="ARBA00011085"/>
    </source>
</evidence>
<evidence type="ECO:0000256" key="1">
    <source>
        <dbReference type="ARBA" id="ARBA00004141"/>
    </source>
</evidence>
<evidence type="ECO:0000313" key="11">
    <source>
        <dbReference type="EMBL" id="KZF19154.1"/>
    </source>
</evidence>
<dbReference type="STRING" id="1328760.A0A164ZIX1"/>
<feature type="transmembrane region" description="Helical" evidence="10">
    <location>
        <begin position="143"/>
        <end position="172"/>
    </location>
</feature>
<comment type="similarity">
    <text evidence="2">Belongs to the G-protein coupled receptor 4 family.</text>
</comment>
<evidence type="ECO:0000256" key="9">
    <source>
        <dbReference type="ARBA" id="ARBA00023224"/>
    </source>
</evidence>
<dbReference type="RefSeq" id="XP_018184709.1">
    <property type="nucleotide sequence ID" value="XM_018330359.1"/>
</dbReference>
<dbReference type="GO" id="GO:0000750">
    <property type="term" value="P:pheromone-dependent signal transduction involved in conjugation with cellular fusion"/>
    <property type="evidence" value="ECO:0007669"/>
    <property type="project" value="TreeGrafter"/>
</dbReference>
<dbReference type="FunCoup" id="A0A164ZIX1">
    <property type="interactions" value="70"/>
</dbReference>
<evidence type="ECO:0000256" key="3">
    <source>
        <dbReference type="ARBA" id="ARBA00022507"/>
    </source>
</evidence>
<evidence type="ECO:0000256" key="8">
    <source>
        <dbReference type="ARBA" id="ARBA00023170"/>
    </source>
</evidence>
<keyword evidence="9" id="KW-0807">Transducer</keyword>
<dbReference type="GeneID" id="28895496"/>
<dbReference type="InterPro" id="IPR001499">
    <property type="entry name" value="GPCR_STE3"/>
</dbReference>
<dbReference type="PANTHER" id="PTHR28097">
    <property type="entry name" value="PHEROMONE A FACTOR RECEPTOR"/>
    <property type="match status" value="1"/>
</dbReference>
<dbReference type="EMBL" id="KV407467">
    <property type="protein sequence ID" value="KZF19154.1"/>
    <property type="molecule type" value="Genomic_DNA"/>
</dbReference>
<feature type="non-terminal residue" evidence="11">
    <location>
        <position position="286"/>
    </location>
</feature>
<reference evidence="11 12" key="1">
    <citation type="journal article" date="2016" name="Fungal Biol.">
        <title>The genome of Xylona heveae provides a window into fungal endophytism.</title>
        <authorList>
            <person name="Gazis R."/>
            <person name="Kuo A."/>
            <person name="Riley R."/>
            <person name="LaButti K."/>
            <person name="Lipzen A."/>
            <person name="Lin J."/>
            <person name="Amirebrahimi M."/>
            <person name="Hesse C.N."/>
            <person name="Spatafora J.W."/>
            <person name="Henrissat B."/>
            <person name="Hainaut M."/>
            <person name="Grigoriev I.V."/>
            <person name="Hibbett D.S."/>
        </authorList>
    </citation>
    <scope>NUCLEOTIDE SEQUENCE [LARGE SCALE GENOMIC DNA]</scope>
    <source>
        <strain evidence="11 12">TC161</strain>
    </source>
</reference>
<evidence type="ECO:0000256" key="5">
    <source>
        <dbReference type="ARBA" id="ARBA00022989"/>
    </source>
</evidence>
<dbReference type="GO" id="GO:0004932">
    <property type="term" value="F:mating-type factor pheromone receptor activity"/>
    <property type="evidence" value="ECO:0007669"/>
    <property type="project" value="InterPro"/>
</dbReference>
<dbReference type="InParanoid" id="A0A164ZIX1"/>
<evidence type="ECO:0000313" key="12">
    <source>
        <dbReference type="Proteomes" id="UP000076632"/>
    </source>
</evidence>
<feature type="transmembrane region" description="Helical" evidence="10">
    <location>
        <begin position="59"/>
        <end position="81"/>
    </location>
</feature>
<dbReference type="OMA" id="ATTEICC"/>
<dbReference type="AlphaFoldDB" id="A0A164ZIX1"/>
<dbReference type="PRINTS" id="PR00899">
    <property type="entry name" value="GPCRSTE3"/>
</dbReference>
<organism evidence="11 12">
    <name type="scientific">Xylona heveae (strain CBS 132557 / TC161)</name>
    <dbReference type="NCBI Taxonomy" id="1328760"/>
    <lineage>
        <taxon>Eukaryota</taxon>
        <taxon>Fungi</taxon>
        <taxon>Dikarya</taxon>
        <taxon>Ascomycota</taxon>
        <taxon>Pezizomycotina</taxon>
        <taxon>Xylonomycetes</taxon>
        <taxon>Xylonales</taxon>
        <taxon>Xylonaceae</taxon>
        <taxon>Xylona</taxon>
    </lineage>
</organism>
<evidence type="ECO:0000256" key="7">
    <source>
        <dbReference type="ARBA" id="ARBA00023136"/>
    </source>
</evidence>
<evidence type="ECO:0000256" key="10">
    <source>
        <dbReference type="SAM" id="Phobius"/>
    </source>
</evidence>
<dbReference type="CDD" id="cd14966">
    <property type="entry name" value="7tmD_STE3"/>
    <property type="match status" value="1"/>
</dbReference>
<evidence type="ECO:0000256" key="4">
    <source>
        <dbReference type="ARBA" id="ARBA00022692"/>
    </source>
</evidence>
<feature type="transmembrane region" description="Helical" evidence="10">
    <location>
        <begin position="253"/>
        <end position="269"/>
    </location>
</feature>
<feature type="transmembrane region" description="Helical" evidence="10">
    <location>
        <begin position="102"/>
        <end position="123"/>
    </location>
</feature>
<sequence length="286" mass="32581">MLLCIPPFIWHAKHRNLAASVLIVWIIILNLFNVINAILWPTDDTSKWWIGVGLCDVEIRFLVACSVGVAGALACIMRSLANVMNTDRASLVPSRAQRRRGMIFNIFFCFICPILLTLAHLIVQDNRYDIFAISGCAPNNDSSWVSVLLVFIWPPVLSFLDAYYCSLVIIRLRRYRRQFSEILVCSNTNKSQFYRLFIISTVLILVFLPIQLYVFYVNVNVPLNGFSFSRIHGASWSQILMIPTGGVVRFDRWVYVAAGLLVFFFFGLGRDAVAMYRGWLGHIGLL</sequence>
<keyword evidence="6" id="KW-0297">G-protein coupled receptor</keyword>
<name>A0A164ZIX1_XYLHT</name>
<comment type="subcellular location">
    <subcellularLocation>
        <location evidence="1">Membrane</location>
        <topology evidence="1">Multi-pass membrane protein</topology>
    </subcellularLocation>
</comment>
<evidence type="ECO:0000256" key="6">
    <source>
        <dbReference type="ARBA" id="ARBA00023040"/>
    </source>
</evidence>
<keyword evidence="5 10" id="KW-1133">Transmembrane helix</keyword>
<dbReference type="PANTHER" id="PTHR28097:SF1">
    <property type="entry name" value="PHEROMONE A FACTOR RECEPTOR"/>
    <property type="match status" value="1"/>
</dbReference>
<keyword evidence="7 10" id="KW-0472">Membrane</keyword>
<dbReference type="Proteomes" id="UP000076632">
    <property type="component" value="Unassembled WGS sequence"/>
</dbReference>
<feature type="transmembrane region" description="Helical" evidence="10">
    <location>
        <begin position="17"/>
        <end position="39"/>
    </location>
</feature>
<gene>
    <name evidence="11" type="ORF">L228DRAFT_224860</name>
</gene>
<feature type="transmembrane region" description="Helical" evidence="10">
    <location>
        <begin position="193"/>
        <end position="216"/>
    </location>
</feature>
<proteinExistence type="inferred from homology"/>
<dbReference type="GO" id="GO:0005886">
    <property type="term" value="C:plasma membrane"/>
    <property type="evidence" value="ECO:0007669"/>
    <property type="project" value="TreeGrafter"/>
</dbReference>
<keyword evidence="12" id="KW-1185">Reference proteome</keyword>
<dbReference type="Pfam" id="PF02076">
    <property type="entry name" value="STE3"/>
    <property type="match status" value="1"/>
</dbReference>
<keyword evidence="4 10" id="KW-0812">Transmembrane</keyword>
<protein>
    <submittedName>
        <fullName evidence="11">Fungal pheromone STE3G-protein-coupled receptor</fullName>
    </submittedName>
</protein>
<accession>A0A164ZIX1</accession>
<dbReference type="OrthoDB" id="2874149at2759"/>
<keyword evidence="8 11" id="KW-0675">Receptor</keyword>
<keyword evidence="3" id="KW-0589">Pheromone response</keyword>